<evidence type="ECO:0000313" key="2">
    <source>
        <dbReference type="EMBL" id="GIX70781.1"/>
    </source>
</evidence>
<sequence>MGSGHMESAMPMPFRISPFLDPLYGSLPQCPPTVPQLGAMENRGLPLHPEYLQHMAFGQRYMLGDCIPNLYQQGVHDASDGSRLTSPRPSRHGRKRALSASPYLSDSMDITSVIKLFTSFIGGYEYEWFRSGSVLVVHMAIFLLPLV</sequence>
<gene>
    <name evidence="2" type="ORF">CEXT_646031</name>
</gene>
<evidence type="ECO:0000256" key="1">
    <source>
        <dbReference type="SAM" id="MobiDB-lite"/>
    </source>
</evidence>
<comment type="caution">
    <text evidence="2">The sequence shown here is derived from an EMBL/GenBank/DDBJ whole genome shotgun (WGS) entry which is preliminary data.</text>
</comment>
<dbReference type="Proteomes" id="UP001054945">
    <property type="component" value="Unassembled WGS sequence"/>
</dbReference>
<accession>A0AAV4MH71</accession>
<evidence type="ECO:0000313" key="3">
    <source>
        <dbReference type="Proteomes" id="UP001054945"/>
    </source>
</evidence>
<reference evidence="2 3" key="1">
    <citation type="submission" date="2021-06" db="EMBL/GenBank/DDBJ databases">
        <title>Caerostris extrusa draft genome.</title>
        <authorList>
            <person name="Kono N."/>
            <person name="Arakawa K."/>
        </authorList>
    </citation>
    <scope>NUCLEOTIDE SEQUENCE [LARGE SCALE GENOMIC DNA]</scope>
</reference>
<keyword evidence="3" id="KW-1185">Reference proteome</keyword>
<dbReference type="EMBL" id="BPLR01002165">
    <property type="protein sequence ID" value="GIX70781.1"/>
    <property type="molecule type" value="Genomic_DNA"/>
</dbReference>
<organism evidence="2 3">
    <name type="scientific">Caerostris extrusa</name>
    <name type="common">Bark spider</name>
    <name type="synonym">Caerostris bankana</name>
    <dbReference type="NCBI Taxonomy" id="172846"/>
    <lineage>
        <taxon>Eukaryota</taxon>
        <taxon>Metazoa</taxon>
        <taxon>Ecdysozoa</taxon>
        <taxon>Arthropoda</taxon>
        <taxon>Chelicerata</taxon>
        <taxon>Arachnida</taxon>
        <taxon>Araneae</taxon>
        <taxon>Araneomorphae</taxon>
        <taxon>Entelegynae</taxon>
        <taxon>Araneoidea</taxon>
        <taxon>Araneidae</taxon>
        <taxon>Caerostris</taxon>
    </lineage>
</organism>
<protein>
    <submittedName>
        <fullName evidence="2">Uncharacterized protein</fullName>
    </submittedName>
</protein>
<feature type="region of interest" description="Disordered" evidence="1">
    <location>
        <begin position="76"/>
        <end position="97"/>
    </location>
</feature>
<dbReference type="AlphaFoldDB" id="A0AAV4MH71"/>
<name>A0AAV4MH71_CAEEX</name>
<proteinExistence type="predicted"/>